<keyword evidence="7" id="KW-1185">Reference proteome</keyword>
<evidence type="ECO:0000256" key="1">
    <source>
        <dbReference type="ARBA" id="ARBA00009437"/>
    </source>
</evidence>
<gene>
    <name evidence="6" type="ORF">C8N24_5553</name>
</gene>
<accession>A0A660L7H3</accession>
<proteinExistence type="inferred from homology"/>
<dbReference type="InterPro" id="IPR036390">
    <property type="entry name" value="WH_DNA-bd_sf"/>
</dbReference>
<keyword evidence="2" id="KW-0805">Transcription regulation</keyword>
<keyword evidence="3 6" id="KW-0238">DNA-binding</keyword>
<dbReference type="Pfam" id="PF00126">
    <property type="entry name" value="HTH_1"/>
    <property type="match status" value="1"/>
</dbReference>
<keyword evidence="4" id="KW-0804">Transcription</keyword>
<evidence type="ECO:0000256" key="4">
    <source>
        <dbReference type="ARBA" id="ARBA00023163"/>
    </source>
</evidence>
<dbReference type="SUPFAM" id="SSF46785">
    <property type="entry name" value="Winged helix' DNA-binding domain"/>
    <property type="match status" value="1"/>
</dbReference>
<dbReference type="Gene3D" id="1.10.10.10">
    <property type="entry name" value="Winged helix-like DNA-binding domain superfamily/Winged helix DNA-binding domain"/>
    <property type="match status" value="1"/>
</dbReference>
<dbReference type="FunFam" id="1.10.10.10:FF:000001">
    <property type="entry name" value="LysR family transcriptional regulator"/>
    <property type="match status" value="1"/>
</dbReference>
<dbReference type="Gene3D" id="3.40.190.290">
    <property type="match status" value="1"/>
</dbReference>
<evidence type="ECO:0000313" key="7">
    <source>
        <dbReference type="Proteomes" id="UP000278962"/>
    </source>
</evidence>
<protein>
    <submittedName>
        <fullName evidence="6">DNA-binding transcriptional LysR family regulator</fullName>
    </submittedName>
</protein>
<dbReference type="PRINTS" id="PR00039">
    <property type="entry name" value="HTHLYSR"/>
</dbReference>
<dbReference type="GO" id="GO:0003677">
    <property type="term" value="F:DNA binding"/>
    <property type="evidence" value="ECO:0007669"/>
    <property type="project" value="UniProtKB-KW"/>
</dbReference>
<dbReference type="PROSITE" id="PS50931">
    <property type="entry name" value="HTH_LYSR"/>
    <property type="match status" value="1"/>
</dbReference>
<dbReference type="InterPro" id="IPR005119">
    <property type="entry name" value="LysR_subst-bd"/>
</dbReference>
<dbReference type="SUPFAM" id="SSF53850">
    <property type="entry name" value="Periplasmic binding protein-like II"/>
    <property type="match status" value="1"/>
</dbReference>
<dbReference type="PANTHER" id="PTHR30346">
    <property type="entry name" value="TRANSCRIPTIONAL DUAL REGULATOR HCAR-RELATED"/>
    <property type="match status" value="1"/>
</dbReference>
<organism evidence="6 7">
    <name type="scientific">Solirubrobacter pauli</name>
    <dbReference type="NCBI Taxonomy" id="166793"/>
    <lineage>
        <taxon>Bacteria</taxon>
        <taxon>Bacillati</taxon>
        <taxon>Actinomycetota</taxon>
        <taxon>Thermoleophilia</taxon>
        <taxon>Solirubrobacterales</taxon>
        <taxon>Solirubrobacteraceae</taxon>
        <taxon>Solirubrobacter</taxon>
    </lineage>
</organism>
<dbReference type="GO" id="GO:0032993">
    <property type="term" value="C:protein-DNA complex"/>
    <property type="evidence" value="ECO:0007669"/>
    <property type="project" value="TreeGrafter"/>
</dbReference>
<dbReference type="RefSeq" id="WP_121256177.1">
    <property type="nucleotide sequence ID" value="NZ_RBIL01000002.1"/>
</dbReference>
<dbReference type="InterPro" id="IPR000847">
    <property type="entry name" value="LysR_HTH_N"/>
</dbReference>
<dbReference type="AlphaFoldDB" id="A0A660L7H3"/>
<dbReference type="EMBL" id="RBIL01000002">
    <property type="protein sequence ID" value="RKQ87530.1"/>
    <property type="molecule type" value="Genomic_DNA"/>
</dbReference>
<comment type="caution">
    <text evidence="6">The sequence shown here is derived from an EMBL/GenBank/DDBJ whole genome shotgun (WGS) entry which is preliminary data.</text>
</comment>
<dbReference type="Proteomes" id="UP000278962">
    <property type="component" value="Unassembled WGS sequence"/>
</dbReference>
<dbReference type="PANTHER" id="PTHR30346:SF28">
    <property type="entry name" value="HTH-TYPE TRANSCRIPTIONAL REGULATOR CYNR"/>
    <property type="match status" value="1"/>
</dbReference>
<dbReference type="CDD" id="cd05466">
    <property type="entry name" value="PBP2_LTTR_substrate"/>
    <property type="match status" value="1"/>
</dbReference>
<dbReference type="InterPro" id="IPR036388">
    <property type="entry name" value="WH-like_DNA-bd_sf"/>
</dbReference>
<dbReference type="OrthoDB" id="3181812at2"/>
<evidence type="ECO:0000313" key="6">
    <source>
        <dbReference type="EMBL" id="RKQ87530.1"/>
    </source>
</evidence>
<sequence length="304" mass="33417">MELRHLRTVEAVARHRSLTKAGEELFLTQSAVSQQIRRLEAELGVDVFHRTSRRVELTAEGRVILGYAQRALAEVDRLQDELEQITGLLTGELRIGGLYPTGQYDLFTMLADFRAAHPGVAIHMTEGTQDDTFAALRGDELDCAFIAHDPDAIGDEFQAELVFQDELVVALPADHALAGKRAVSFEDVASTDLVAYRENSAMRLRLERKMAARGLQPRNAFICTEMAAVRALASSGLGVAVIPRSVAEQPGPPIELRPFGPDALTWPVALVWRAARRQSPAGSAFLKVAIDYARRTPRPELRAA</sequence>
<dbReference type="Pfam" id="PF03466">
    <property type="entry name" value="LysR_substrate"/>
    <property type="match status" value="1"/>
</dbReference>
<evidence type="ECO:0000256" key="3">
    <source>
        <dbReference type="ARBA" id="ARBA00023125"/>
    </source>
</evidence>
<dbReference type="GO" id="GO:0003700">
    <property type="term" value="F:DNA-binding transcription factor activity"/>
    <property type="evidence" value="ECO:0007669"/>
    <property type="project" value="InterPro"/>
</dbReference>
<feature type="domain" description="HTH lysR-type" evidence="5">
    <location>
        <begin position="1"/>
        <end position="58"/>
    </location>
</feature>
<reference evidence="6 7" key="1">
    <citation type="submission" date="2018-10" db="EMBL/GenBank/DDBJ databases">
        <title>Genomic Encyclopedia of Archaeal and Bacterial Type Strains, Phase II (KMG-II): from individual species to whole genera.</title>
        <authorList>
            <person name="Goeker M."/>
        </authorList>
    </citation>
    <scope>NUCLEOTIDE SEQUENCE [LARGE SCALE GENOMIC DNA]</scope>
    <source>
        <strain evidence="6 7">DSM 14954</strain>
    </source>
</reference>
<name>A0A660L7H3_9ACTN</name>
<evidence type="ECO:0000256" key="2">
    <source>
        <dbReference type="ARBA" id="ARBA00023015"/>
    </source>
</evidence>
<comment type="similarity">
    <text evidence="1">Belongs to the LysR transcriptional regulatory family.</text>
</comment>
<evidence type="ECO:0000259" key="5">
    <source>
        <dbReference type="PROSITE" id="PS50931"/>
    </source>
</evidence>